<name>A0ABN4YFK5_9GAMM</name>
<dbReference type="Pfam" id="PF18287">
    <property type="entry name" value="Hfx_Cass5"/>
    <property type="match status" value="1"/>
</dbReference>
<keyword evidence="3" id="KW-1185">Reference proteome</keyword>
<accession>A0ABN4YFK5</accession>
<dbReference type="EMBL" id="CP020472">
    <property type="protein sequence ID" value="ARD22978.1"/>
    <property type="molecule type" value="Genomic_DNA"/>
</dbReference>
<reference evidence="2 3" key="1">
    <citation type="submission" date="2017-03" db="EMBL/GenBank/DDBJ databases">
        <title>Genome sequencing of Shewanella japonica KCTC 22435.</title>
        <authorList>
            <person name="Kim K.M."/>
        </authorList>
    </citation>
    <scope>NUCLEOTIDE SEQUENCE [LARGE SCALE GENOMIC DNA]</scope>
    <source>
        <strain evidence="2 3">KCTC 22435</strain>
    </source>
</reference>
<organism evidence="2 3">
    <name type="scientific">Shewanella japonica</name>
    <dbReference type="NCBI Taxonomy" id="93973"/>
    <lineage>
        <taxon>Bacteria</taxon>
        <taxon>Pseudomonadati</taxon>
        <taxon>Pseudomonadota</taxon>
        <taxon>Gammaproteobacteria</taxon>
        <taxon>Alteromonadales</taxon>
        <taxon>Shewanellaceae</taxon>
        <taxon>Shewanella</taxon>
    </lineage>
</organism>
<evidence type="ECO:0000259" key="1">
    <source>
        <dbReference type="Pfam" id="PF18287"/>
    </source>
</evidence>
<proteinExistence type="predicted"/>
<feature type="domain" description="Integron Cassette Protein Hfx-Cass5" evidence="1">
    <location>
        <begin position="5"/>
        <end position="74"/>
    </location>
</feature>
<dbReference type="Proteomes" id="UP000191820">
    <property type="component" value="Chromosome"/>
</dbReference>
<sequence>MEDLIEEIGIDQQEWLYLKPATETFPMIYREAMEVHWNSEHKYLYGAKPRKWGYIEWYQQIIKAAAEQGCKLVFSPSVSWVNVPSELQAQITGEHSAKNT</sequence>
<evidence type="ECO:0000313" key="3">
    <source>
        <dbReference type="Proteomes" id="UP000191820"/>
    </source>
</evidence>
<protein>
    <recommendedName>
        <fullName evidence="1">Integron Cassette Protein Hfx-Cass5 domain-containing protein</fullName>
    </recommendedName>
</protein>
<dbReference type="RefSeq" id="WP_080916111.1">
    <property type="nucleotide sequence ID" value="NZ_CP020472.1"/>
</dbReference>
<dbReference type="Gene3D" id="1.20.5.1210">
    <property type="entry name" value="Integron cassette protein helical domain"/>
    <property type="match status" value="1"/>
</dbReference>
<dbReference type="Gene3D" id="2.20.20.40">
    <property type="entry name" value="Integron cassette protein"/>
    <property type="match status" value="1"/>
</dbReference>
<gene>
    <name evidence="2" type="ORF">SJ2017_2691</name>
</gene>
<dbReference type="InterPro" id="IPR041376">
    <property type="entry name" value="Hfx_Cass5"/>
</dbReference>
<evidence type="ECO:0000313" key="2">
    <source>
        <dbReference type="EMBL" id="ARD22978.1"/>
    </source>
</evidence>